<dbReference type="CDD" id="cd03354">
    <property type="entry name" value="LbH_SAT"/>
    <property type="match status" value="1"/>
</dbReference>
<keyword evidence="5" id="KW-1185">Reference proteome</keyword>
<name>A0A2P7EBJ6_9SYNE</name>
<dbReference type="InterPro" id="IPR001451">
    <property type="entry name" value="Hexapep"/>
</dbReference>
<evidence type="ECO:0000313" key="4">
    <source>
        <dbReference type="EMBL" id="PSI00568.1"/>
    </source>
</evidence>
<dbReference type="EMBL" id="PXVC01000102">
    <property type="protein sequence ID" value="PSI00568.1"/>
    <property type="molecule type" value="Genomic_DNA"/>
</dbReference>
<comment type="caution">
    <text evidence="4">The sequence shown here is derived from an EMBL/GenBank/DDBJ whole genome shotgun (WGS) entry which is preliminary data.</text>
</comment>
<dbReference type="InterPro" id="IPR011004">
    <property type="entry name" value="Trimer_LpxA-like_sf"/>
</dbReference>
<sequence>MMRRIIKADSKYTLIELLRLDVLRFYYLSYGNEDQPPQGLRLWLCLLSTRVAPTLLHRLSHFFFLRRLGVIAKLFSSCNAVLFGIEIASSCQIGPGLFLPHTQGTVLGAWSIGSNVTIFQGVTLGARSLDFNPKPATRPTIGNGVTIGAGAKVLGGIVLGDNCRVGANSVVLSDIPSGSLAVGVPARVILNS</sequence>
<dbReference type="GO" id="GO:0016746">
    <property type="term" value="F:acyltransferase activity"/>
    <property type="evidence" value="ECO:0007669"/>
    <property type="project" value="UniProtKB-KW"/>
</dbReference>
<dbReference type="Gene3D" id="2.160.10.10">
    <property type="entry name" value="Hexapeptide repeat proteins"/>
    <property type="match status" value="1"/>
</dbReference>
<gene>
    <name evidence="4" type="ORF">C7K08_12485</name>
</gene>
<dbReference type="Pfam" id="PF00132">
    <property type="entry name" value="Hexapep"/>
    <property type="match status" value="1"/>
</dbReference>
<dbReference type="SUPFAM" id="SSF51161">
    <property type="entry name" value="Trimeric LpxA-like enzymes"/>
    <property type="match status" value="1"/>
</dbReference>
<dbReference type="InterPro" id="IPR045304">
    <property type="entry name" value="LbH_SAT"/>
</dbReference>
<dbReference type="AlphaFoldDB" id="A0A2P7EBJ6"/>
<dbReference type="RefSeq" id="WP_106500915.1">
    <property type="nucleotide sequence ID" value="NZ_PXVC01000102.1"/>
</dbReference>
<comment type="similarity">
    <text evidence="1">Belongs to the transferase hexapeptide repeat family.</text>
</comment>
<reference evidence="5" key="1">
    <citation type="submission" date="2018-03" db="EMBL/GenBank/DDBJ databases">
        <title>Ecological and genomic features of two cosmopolitan and abundant freshwater picocyanobacteria.</title>
        <authorList>
            <person name="Cabello-Yeves P.J."/>
            <person name="Picazo A."/>
            <person name="Camacho A."/>
            <person name="Callieri C."/>
            <person name="Rosselli R."/>
            <person name="Roda-Garcia J."/>
            <person name="Coutinho F.H."/>
            <person name="Rodriguez-Valera F."/>
        </authorList>
    </citation>
    <scope>NUCLEOTIDE SEQUENCE [LARGE SCALE GENOMIC DNA]</scope>
    <source>
        <strain evidence="5">Tous</strain>
    </source>
</reference>
<dbReference type="GO" id="GO:0031470">
    <property type="term" value="C:carboxysome"/>
    <property type="evidence" value="ECO:0007669"/>
    <property type="project" value="UniProtKB-ARBA"/>
</dbReference>
<protein>
    <submittedName>
        <fullName evidence="4">Serine acetyltransferase</fullName>
    </submittedName>
</protein>
<keyword evidence="2" id="KW-0808">Transferase</keyword>
<accession>A0A2P7EBJ6</accession>
<evidence type="ECO:0000256" key="3">
    <source>
        <dbReference type="ARBA" id="ARBA00023315"/>
    </source>
</evidence>
<evidence type="ECO:0000256" key="2">
    <source>
        <dbReference type="ARBA" id="ARBA00022679"/>
    </source>
</evidence>
<proteinExistence type="inferred from homology"/>
<organism evidence="4 5">
    <name type="scientific">Synechococcus lacustris str. Tous</name>
    <dbReference type="NCBI Taxonomy" id="1910958"/>
    <lineage>
        <taxon>Bacteria</taxon>
        <taxon>Bacillati</taxon>
        <taxon>Cyanobacteriota</taxon>
        <taxon>Cyanophyceae</taxon>
        <taxon>Synechococcales</taxon>
        <taxon>Synechococcaceae</taxon>
        <taxon>Synechococcus</taxon>
    </lineage>
</organism>
<evidence type="ECO:0000313" key="5">
    <source>
        <dbReference type="Proteomes" id="UP000240206"/>
    </source>
</evidence>
<dbReference type="Proteomes" id="UP000240206">
    <property type="component" value="Unassembled WGS sequence"/>
</dbReference>
<dbReference type="PANTHER" id="PTHR42811">
    <property type="entry name" value="SERINE ACETYLTRANSFERASE"/>
    <property type="match status" value="1"/>
</dbReference>
<evidence type="ECO:0000256" key="1">
    <source>
        <dbReference type="ARBA" id="ARBA00007274"/>
    </source>
</evidence>
<keyword evidence="3" id="KW-0012">Acyltransferase</keyword>
<dbReference type="GO" id="GO:0043886">
    <property type="term" value="F:structural constituent of carboxysome shell"/>
    <property type="evidence" value="ECO:0007669"/>
    <property type="project" value="UniProtKB-ARBA"/>
</dbReference>